<evidence type="ECO:0000313" key="3">
    <source>
        <dbReference type="EMBL" id="CAB4836759.1"/>
    </source>
</evidence>
<proteinExistence type="predicted"/>
<dbReference type="SUPFAM" id="SSF54106">
    <property type="entry name" value="LysM domain"/>
    <property type="match status" value="3"/>
</dbReference>
<feature type="domain" description="LysM" evidence="2">
    <location>
        <begin position="232"/>
        <end position="276"/>
    </location>
</feature>
<sequence length="279" mass="28629">MFVVSNTPDGAPVTTLEAPSADASDATRPGPRRSLLGAGLTVVGLAVYALSAQLATNEVVVKPGDTLTKIANDYHVSVESFASYNSIEDPNLIAAGRVLAVPSATGDVRHQVSLGESVTSIATTYNSTAAKIIARNNLTNPNLIRIGQVLIVPRPGPVVTTTIVPTTTVVRVATPVMLAPARASAPTAATSAVASTTTTTVAVRTTMGTPTPTPPPGTIPRVTVPSGGVVSMMWVVQSGDTIQSIADKFSLSLRRLASANALNEGDALIPGQRIYVPQS</sequence>
<evidence type="ECO:0000256" key="1">
    <source>
        <dbReference type="SAM" id="MobiDB-lite"/>
    </source>
</evidence>
<dbReference type="CDD" id="cd00118">
    <property type="entry name" value="LysM"/>
    <property type="match status" value="3"/>
</dbReference>
<feature type="domain" description="LysM" evidence="2">
    <location>
        <begin position="108"/>
        <end position="152"/>
    </location>
</feature>
<name>A0A6J7AYQ0_9ZZZZ</name>
<dbReference type="AlphaFoldDB" id="A0A6J7AYQ0"/>
<dbReference type="Gene3D" id="3.10.350.10">
    <property type="entry name" value="LysM domain"/>
    <property type="match status" value="3"/>
</dbReference>
<feature type="region of interest" description="Disordered" evidence="1">
    <location>
        <begin position="1"/>
        <end position="30"/>
    </location>
</feature>
<dbReference type="SMART" id="SM00257">
    <property type="entry name" value="LysM"/>
    <property type="match status" value="3"/>
</dbReference>
<dbReference type="PANTHER" id="PTHR33734">
    <property type="entry name" value="LYSM DOMAIN-CONTAINING GPI-ANCHORED PROTEIN 2"/>
    <property type="match status" value="1"/>
</dbReference>
<dbReference type="PANTHER" id="PTHR33734:SF22">
    <property type="entry name" value="MEMBRANE-BOUND LYTIC MUREIN TRANSGLYCOSYLASE D"/>
    <property type="match status" value="1"/>
</dbReference>
<organism evidence="3">
    <name type="scientific">freshwater metagenome</name>
    <dbReference type="NCBI Taxonomy" id="449393"/>
    <lineage>
        <taxon>unclassified sequences</taxon>
        <taxon>metagenomes</taxon>
        <taxon>ecological metagenomes</taxon>
    </lineage>
</organism>
<protein>
    <submittedName>
        <fullName evidence="3">Unannotated protein</fullName>
    </submittedName>
</protein>
<feature type="domain" description="LysM" evidence="2">
    <location>
        <begin position="57"/>
        <end position="101"/>
    </location>
</feature>
<gene>
    <name evidence="3" type="ORF">UFOPK3139_03204</name>
</gene>
<dbReference type="EMBL" id="CAFABA010000231">
    <property type="protein sequence ID" value="CAB4836759.1"/>
    <property type="molecule type" value="Genomic_DNA"/>
</dbReference>
<reference evidence="3" key="1">
    <citation type="submission" date="2020-05" db="EMBL/GenBank/DDBJ databases">
        <authorList>
            <person name="Chiriac C."/>
            <person name="Salcher M."/>
            <person name="Ghai R."/>
            <person name="Kavagutti S V."/>
        </authorList>
    </citation>
    <scope>NUCLEOTIDE SEQUENCE</scope>
</reference>
<accession>A0A6J7AYQ0</accession>
<evidence type="ECO:0000259" key="2">
    <source>
        <dbReference type="PROSITE" id="PS51782"/>
    </source>
</evidence>
<dbReference type="PROSITE" id="PS51782">
    <property type="entry name" value="LYSM"/>
    <property type="match status" value="3"/>
</dbReference>
<dbReference type="InterPro" id="IPR036779">
    <property type="entry name" value="LysM_dom_sf"/>
</dbReference>
<dbReference type="Pfam" id="PF01476">
    <property type="entry name" value="LysM"/>
    <property type="match status" value="3"/>
</dbReference>
<dbReference type="InterPro" id="IPR018392">
    <property type="entry name" value="LysM"/>
</dbReference>